<dbReference type="PaxDb" id="39947-A0A0P0W624"/>
<sequence length="87" mass="9632">MRRWRRRRHPVARGVHGVASSGCRRGRRHARDAAGAILGRALCCALTYRPAMKDVVALFEEIRHPALSGGDDATKPQPPPSLPTQQR</sequence>
<reference evidence="2 3" key="3">
    <citation type="journal article" date="2013" name="Rice">
        <title>Improvement of the Oryza sativa Nipponbare reference genome using next generation sequence and optical map data.</title>
        <authorList>
            <person name="Kawahara Y."/>
            <person name="de la Bastide M."/>
            <person name="Hamilton J.P."/>
            <person name="Kanamori H."/>
            <person name="McCombie W.R."/>
            <person name="Ouyang S."/>
            <person name="Schwartz D.C."/>
            <person name="Tanaka T."/>
            <person name="Wu J."/>
            <person name="Zhou S."/>
            <person name="Childs K.L."/>
            <person name="Davidson R.M."/>
            <person name="Lin H."/>
            <person name="Quesada-Ocampo L."/>
            <person name="Vaillancourt B."/>
            <person name="Sakai H."/>
            <person name="Lee S.S."/>
            <person name="Kim J."/>
            <person name="Numa H."/>
            <person name="Itoh T."/>
            <person name="Buell C.R."/>
            <person name="Matsumoto T."/>
        </authorList>
    </citation>
    <scope>NUCLEOTIDE SEQUENCE [LARGE SCALE GENOMIC DNA]</scope>
    <source>
        <strain evidence="3">cv. Nipponbare</strain>
    </source>
</reference>
<feature type="compositionally biased region" description="Pro residues" evidence="1">
    <location>
        <begin position="76"/>
        <end position="87"/>
    </location>
</feature>
<organism evidence="2 3">
    <name type="scientific">Oryza sativa subsp. japonica</name>
    <name type="common">Rice</name>
    <dbReference type="NCBI Taxonomy" id="39947"/>
    <lineage>
        <taxon>Eukaryota</taxon>
        <taxon>Viridiplantae</taxon>
        <taxon>Streptophyta</taxon>
        <taxon>Embryophyta</taxon>
        <taxon>Tracheophyta</taxon>
        <taxon>Spermatophyta</taxon>
        <taxon>Magnoliopsida</taxon>
        <taxon>Liliopsida</taxon>
        <taxon>Poales</taxon>
        <taxon>Poaceae</taxon>
        <taxon>BOP clade</taxon>
        <taxon>Oryzoideae</taxon>
        <taxon>Oryzeae</taxon>
        <taxon>Oryzinae</taxon>
        <taxon>Oryza</taxon>
        <taxon>Oryza sativa</taxon>
    </lineage>
</organism>
<reference evidence="2 3" key="2">
    <citation type="journal article" date="2013" name="Plant Cell Physiol.">
        <title>Rice Annotation Project Database (RAP-DB): an integrative and interactive database for rice genomics.</title>
        <authorList>
            <person name="Sakai H."/>
            <person name="Lee S.S."/>
            <person name="Tanaka T."/>
            <person name="Numa H."/>
            <person name="Kim J."/>
            <person name="Kawahara Y."/>
            <person name="Wakimoto H."/>
            <person name="Yang C.C."/>
            <person name="Iwamoto M."/>
            <person name="Abe T."/>
            <person name="Yamada Y."/>
            <person name="Muto A."/>
            <person name="Inokuchi H."/>
            <person name="Ikemura T."/>
            <person name="Matsumoto T."/>
            <person name="Sasaki T."/>
            <person name="Itoh T."/>
        </authorList>
    </citation>
    <scope>NUCLEOTIDE SEQUENCE [LARGE SCALE GENOMIC DNA]</scope>
    <source>
        <strain evidence="3">cv. Nipponbare</strain>
    </source>
</reference>
<dbReference type="EMBL" id="AP014960">
    <property type="protein sequence ID" value="BAS87578.1"/>
    <property type="molecule type" value="Genomic_DNA"/>
</dbReference>
<feature type="region of interest" description="Disordered" evidence="1">
    <location>
        <begin position="66"/>
        <end position="87"/>
    </location>
</feature>
<gene>
    <name evidence="2" type="ordered locus">Os04g0111301</name>
    <name evidence="2" type="ORF">OSNPB_040111301</name>
</gene>
<accession>A0A0P0W624</accession>
<dbReference type="AlphaFoldDB" id="A0A0P0W624"/>
<evidence type="ECO:0000256" key="1">
    <source>
        <dbReference type="SAM" id="MobiDB-lite"/>
    </source>
</evidence>
<name>A0A0P0W624_ORYSJ</name>
<feature type="compositionally biased region" description="Basic residues" evidence="1">
    <location>
        <begin position="1"/>
        <end position="11"/>
    </location>
</feature>
<reference evidence="3" key="1">
    <citation type="journal article" date="2005" name="Nature">
        <title>The map-based sequence of the rice genome.</title>
        <authorList>
            <consortium name="International rice genome sequencing project (IRGSP)"/>
            <person name="Matsumoto T."/>
            <person name="Wu J."/>
            <person name="Kanamori H."/>
            <person name="Katayose Y."/>
            <person name="Fujisawa M."/>
            <person name="Namiki N."/>
            <person name="Mizuno H."/>
            <person name="Yamamoto K."/>
            <person name="Antonio B.A."/>
            <person name="Baba T."/>
            <person name="Sakata K."/>
            <person name="Nagamura Y."/>
            <person name="Aoki H."/>
            <person name="Arikawa K."/>
            <person name="Arita K."/>
            <person name="Bito T."/>
            <person name="Chiden Y."/>
            <person name="Fujitsuka N."/>
            <person name="Fukunaka R."/>
            <person name="Hamada M."/>
            <person name="Harada C."/>
            <person name="Hayashi A."/>
            <person name="Hijishita S."/>
            <person name="Honda M."/>
            <person name="Hosokawa S."/>
            <person name="Ichikawa Y."/>
            <person name="Idonuma A."/>
            <person name="Iijima M."/>
            <person name="Ikeda M."/>
            <person name="Ikeno M."/>
            <person name="Ito K."/>
            <person name="Ito S."/>
            <person name="Ito T."/>
            <person name="Ito Y."/>
            <person name="Ito Y."/>
            <person name="Iwabuchi A."/>
            <person name="Kamiya K."/>
            <person name="Karasawa W."/>
            <person name="Kurita K."/>
            <person name="Katagiri S."/>
            <person name="Kikuta A."/>
            <person name="Kobayashi H."/>
            <person name="Kobayashi N."/>
            <person name="Machita K."/>
            <person name="Maehara T."/>
            <person name="Masukawa M."/>
            <person name="Mizubayashi T."/>
            <person name="Mukai Y."/>
            <person name="Nagasaki H."/>
            <person name="Nagata Y."/>
            <person name="Naito S."/>
            <person name="Nakashima M."/>
            <person name="Nakama Y."/>
            <person name="Nakamichi Y."/>
            <person name="Nakamura M."/>
            <person name="Meguro A."/>
            <person name="Negishi M."/>
            <person name="Ohta I."/>
            <person name="Ohta T."/>
            <person name="Okamoto M."/>
            <person name="Ono N."/>
            <person name="Saji S."/>
            <person name="Sakaguchi M."/>
            <person name="Sakai K."/>
            <person name="Shibata M."/>
            <person name="Shimokawa T."/>
            <person name="Song J."/>
            <person name="Takazaki Y."/>
            <person name="Terasawa K."/>
            <person name="Tsugane M."/>
            <person name="Tsuji K."/>
            <person name="Ueda S."/>
            <person name="Waki K."/>
            <person name="Yamagata H."/>
            <person name="Yamamoto M."/>
            <person name="Yamamoto S."/>
            <person name="Yamane H."/>
            <person name="Yoshiki S."/>
            <person name="Yoshihara R."/>
            <person name="Yukawa K."/>
            <person name="Zhong H."/>
            <person name="Yano M."/>
            <person name="Yuan Q."/>
            <person name="Ouyang S."/>
            <person name="Liu J."/>
            <person name="Jones K.M."/>
            <person name="Gansberger K."/>
            <person name="Moffat K."/>
            <person name="Hill J."/>
            <person name="Bera J."/>
            <person name="Fadrosh D."/>
            <person name="Jin S."/>
            <person name="Johri S."/>
            <person name="Kim M."/>
            <person name="Overton L."/>
            <person name="Reardon M."/>
            <person name="Tsitrin T."/>
            <person name="Vuong H."/>
            <person name="Weaver B."/>
            <person name="Ciecko A."/>
            <person name="Tallon L."/>
            <person name="Jackson J."/>
            <person name="Pai G."/>
            <person name="Aken S.V."/>
            <person name="Utterback T."/>
            <person name="Reidmuller S."/>
            <person name="Feldblyum T."/>
            <person name="Hsiao J."/>
            <person name="Zismann V."/>
            <person name="Iobst S."/>
            <person name="de Vazeille A.R."/>
            <person name="Buell C.R."/>
            <person name="Ying K."/>
            <person name="Li Y."/>
            <person name="Lu T."/>
            <person name="Huang Y."/>
            <person name="Zhao Q."/>
            <person name="Feng Q."/>
            <person name="Zhang L."/>
            <person name="Zhu J."/>
            <person name="Weng Q."/>
            <person name="Mu J."/>
            <person name="Lu Y."/>
            <person name="Fan D."/>
            <person name="Liu Y."/>
            <person name="Guan J."/>
            <person name="Zhang Y."/>
            <person name="Yu S."/>
            <person name="Liu X."/>
            <person name="Zhang Y."/>
            <person name="Hong G."/>
            <person name="Han B."/>
            <person name="Choisne N."/>
            <person name="Demange N."/>
            <person name="Orjeda G."/>
            <person name="Samain S."/>
            <person name="Cattolico L."/>
            <person name="Pelletier E."/>
            <person name="Couloux A."/>
            <person name="Segurens B."/>
            <person name="Wincker P."/>
            <person name="D'Hont A."/>
            <person name="Scarpelli C."/>
            <person name="Weissenbach J."/>
            <person name="Salanoubat M."/>
            <person name="Quetier F."/>
            <person name="Yu Y."/>
            <person name="Kim H.R."/>
            <person name="Rambo T."/>
            <person name="Currie J."/>
            <person name="Collura K."/>
            <person name="Luo M."/>
            <person name="Yang T."/>
            <person name="Ammiraju J.S.S."/>
            <person name="Engler F."/>
            <person name="Soderlund C."/>
            <person name="Wing R.A."/>
            <person name="Palmer L.E."/>
            <person name="de la Bastide M."/>
            <person name="Spiegel L."/>
            <person name="Nascimento L."/>
            <person name="Zutavern T."/>
            <person name="O'Shaughnessy A."/>
            <person name="Dike S."/>
            <person name="Dedhia N."/>
            <person name="Preston R."/>
            <person name="Balija V."/>
            <person name="McCombie W.R."/>
            <person name="Chow T."/>
            <person name="Chen H."/>
            <person name="Chung M."/>
            <person name="Chen C."/>
            <person name="Shaw J."/>
            <person name="Wu H."/>
            <person name="Hsiao K."/>
            <person name="Chao Y."/>
            <person name="Chu M."/>
            <person name="Cheng C."/>
            <person name="Hour A."/>
            <person name="Lee P."/>
            <person name="Lin S."/>
            <person name="Lin Y."/>
            <person name="Liou J."/>
            <person name="Liu S."/>
            <person name="Hsing Y."/>
            <person name="Raghuvanshi S."/>
            <person name="Mohanty A."/>
            <person name="Bharti A.K."/>
            <person name="Gaur A."/>
            <person name="Gupta V."/>
            <person name="Kumar D."/>
            <person name="Ravi V."/>
            <person name="Vij S."/>
            <person name="Kapur A."/>
            <person name="Khurana P."/>
            <person name="Khurana P."/>
            <person name="Khurana J.P."/>
            <person name="Tyagi A.K."/>
            <person name="Gaikwad K."/>
            <person name="Singh A."/>
            <person name="Dalal V."/>
            <person name="Srivastava S."/>
            <person name="Dixit A."/>
            <person name="Pal A.K."/>
            <person name="Ghazi I.A."/>
            <person name="Yadav M."/>
            <person name="Pandit A."/>
            <person name="Bhargava A."/>
            <person name="Sureshbabu K."/>
            <person name="Batra K."/>
            <person name="Sharma T.R."/>
            <person name="Mohapatra T."/>
            <person name="Singh N.K."/>
            <person name="Messing J."/>
            <person name="Nelson A.B."/>
            <person name="Fuks G."/>
            <person name="Kavchok S."/>
            <person name="Keizer G."/>
            <person name="Linton E."/>
            <person name="Llaca V."/>
            <person name="Song R."/>
            <person name="Tanyolac B."/>
            <person name="Young S."/>
            <person name="Ho-Il K."/>
            <person name="Hahn J.H."/>
            <person name="Sangsakoo G."/>
            <person name="Vanavichit A."/>
            <person name="de Mattos Luiz.A.T."/>
            <person name="Zimmer P.D."/>
            <person name="Malone G."/>
            <person name="Dellagostin O."/>
            <person name="de Oliveira A.C."/>
            <person name="Bevan M."/>
            <person name="Bancroft I."/>
            <person name="Minx P."/>
            <person name="Cordum H."/>
            <person name="Wilson R."/>
            <person name="Cheng Z."/>
            <person name="Jin W."/>
            <person name="Jiang J."/>
            <person name="Leong S.A."/>
            <person name="Iwama H."/>
            <person name="Gojobori T."/>
            <person name="Itoh T."/>
            <person name="Niimura Y."/>
            <person name="Fujii Y."/>
            <person name="Habara T."/>
            <person name="Sakai H."/>
            <person name="Sato Y."/>
            <person name="Wilson G."/>
            <person name="Kumar K."/>
            <person name="McCouch S."/>
            <person name="Juretic N."/>
            <person name="Hoen D."/>
            <person name="Wright S."/>
            <person name="Bruskiewich R."/>
            <person name="Bureau T."/>
            <person name="Miyao A."/>
            <person name="Hirochika H."/>
            <person name="Nishikawa T."/>
            <person name="Kadowaki K."/>
            <person name="Sugiura M."/>
            <person name="Burr B."/>
            <person name="Sasaki T."/>
        </authorList>
    </citation>
    <scope>NUCLEOTIDE SEQUENCE [LARGE SCALE GENOMIC DNA]</scope>
    <source>
        <strain evidence="3">cv. Nipponbare</strain>
    </source>
</reference>
<dbReference type="InParanoid" id="A0A0P0W624"/>
<feature type="region of interest" description="Disordered" evidence="1">
    <location>
        <begin position="1"/>
        <end position="22"/>
    </location>
</feature>
<protein>
    <submittedName>
        <fullName evidence="2">Os04g0111301 protein</fullName>
    </submittedName>
</protein>
<evidence type="ECO:0000313" key="3">
    <source>
        <dbReference type="Proteomes" id="UP000059680"/>
    </source>
</evidence>
<dbReference type="Gramene" id="Os04t0111301-00">
    <property type="protein sequence ID" value="Os04t0111301-00"/>
    <property type="gene ID" value="Os04g0111301"/>
</dbReference>
<keyword evidence="3" id="KW-1185">Reference proteome</keyword>
<evidence type="ECO:0000313" key="2">
    <source>
        <dbReference type="EMBL" id="BAS87578.1"/>
    </source>
</evidence>
<proteinExistence type="predicted"/>
<dbReference type="Proteomes" id="UP000059680">
    <property type="component" value="Chromosome 4"/>
</dbReference>